<comment type="caution">
    <text evidence="12">The sequence shown here is derived from an EMBL/GenBank/DDBJ whole genome shotgun (WGS) entry which is preliminary data.</text>
</comment>
<dbReference type="InterPro" id="IPR036388">
    <property type="entry name" value="WH-like_DNA-bd_sf"/>
</dbReference>
<proteinExistence type="predicted"/>
<dbReference type="RefSeq" id="WP_254165695.1">
    <property type="nucleotide sequence ID" value="NZ_JAHESF010000018.1"/>
</dbReference>
<name>A0AAP2DP96_9BACT</name>
<dbReference type="GO" id="GO:0042802">
    <property type="term" value="F:identical protein binding"/>
    <property type="evidence" value="ECO:0007669"/>
    <property type="project" value="UniProtKB-ARBA"/>
</dbReference>
<dbReference type="PANTHER" id="PTHR48111">
    <property type="entry name" value="REGULATOR OF RPOS"/>
    <property type="match status" value="1"/>
</dbReference>
<dbReference type="InterPro" id="IPR039420">
    <property type="entry name" value="WalR-like"/>
</dbReference>
<protein>
    <submittedName>
        <fullName evidence="12">Response regulator</fullName>
    </submittedName>
</protein>
<keyword evidence="4" id="KW-0902">Two-component regulatory system</keyword>
<evidence type="ECO:0000313" key="12">
    <source>
        <dbReference type="EMBL" id="MBT1698833.1"/>
    </source>
</evidence>
<dbReference type="Gene3D" id="1.10.10.10">
    <property type="entry name" value="Winged helix-like DNA-binding domain superfamily/Winged helix DNA-binding domain"/>
    <property type="match status" value="1"/>
</dbReference>
<dbReference type="CDD" id="cd00383">
    <property type="entry name" value="trans_reg_C"/>
    <property type="match status" value="1"/>
</dbReference>
<dbReference type="PANTHER" id="PTHR48111:SF50">
    <property type="entry name" value="KDP OPERON TRANSCRIPTIONAL REGULATORY PROTEIN KDPE"/>
    <property type="match status" value="1"/>
</dbReference>
<dbReference type="CDD" id="cd17620">
    <property type="entry name" value="REC_OmpR_KdpE-like"/>
    <property type="match status" value="1"/>
</dbReference>
<dbReference type="SMART" id="SM00448">
    <property type="entry name" value="REC"/>
    <property type="match status" value="1"/>
</dbReference>
<dbReference type="GO" id="GO:0045893">
    <property type="term" value="P:positive regulation of DNA-templated transcription"/>
    <property type="evidence" value="ECO:0007669"/>
    <property type="project" value="UniProtKB-ARBA"/>
</dbReference>
<feature type="domain" description="OmpR/PhoB-type" evidence="11">
    <location>
        <begin position="127"/>
        <end position="226"/>
    </location>
</feature>
<feature type="DNA-binding region" description="OmpR/PhoB-type" evidence="9">
    <location>
        <begin position="127"/>
        <end position="226"/>
    </location>
</feature>
<keyword evidence="2" id="KW-0963">Cytoplasm</keyword>
<evidence type="ECO:0000256" key="6">
    <source>
        <dbReference type="ARBA" id="ARBA00023125"/>
    </source>
</evidence>
<evidence type="ECO:0000313" key="13">
    <source>
        <dbReference type="Proteomes" id="UP001319200"/>
    </source>
</evidence>
<keyword evidence="6 9" id="KW-0238">DNA-binding</keyword>
<dbReference type="Pfam" id="PF00072">
    <property type="entry name" value="Response_reg"/>
    <property type="match status" value="1"/>
</dbReference>
<dbReference type="InterPro" id="IPR001789">
    <property type="entry name" value="Sig_transdc_resp-reg_receiver"/>
</dbReference>
<dbReference type="PROSITE" id="PS50110">
    <property type="entry name" value="RESPONSE_REGULATORY"/>
    <property type="match status" value="1"/>
</dbReference>
<dbReference type="Pfam" id="PF00486">
    <property type="entry name" value="Trans_reg_C"/>
    <property type="match status" value="1"/>
</dbReference>
<dbReference type="PROSITE" id="PS51755">
    <property type="entry name" value="OMPR_PHOB"/>
    <property type="match status" value="1"/>
</dbReference>
<keyword evidence="5" id="KW-0805">Transcription regulation</keyword>
<evidence type="ECO:0000256" key="3">
    <source>
        <dbReference type="ARBA" id="ARBA00022553"/>
    </source>
</evidence>
<dbReference type="GO" id="GO:0032993">
    <property type="term" value="C:protein-DNA complex"/>
    <property type="evidence" value="ECO:0007669"/>
    <property type="project" value="TreeGrafter"/>
</dbReference>
<dbReference type="FunFam" id="3.40.50.2300:FF:000021">
    <property type="entry name" value="Two-component system response regulator KdpE"/>
    <property type="match status" value="1"/>
</dbReference>
<accession>A0AAP2DP96</accession>
<dbReference type="SMART" id="SM00862">
    <property type="entry name" value="Trans_reg_C"/>
    <property type="match status" value="1"/>
</dbReference>
<keyword evidence="7" id="KW-0804">Transcription</keyword>
<dbReference type="GO" id="GO:0000156">
    <property type="term" value="F:phosphorelay response regulator activity"/>
    <property type="evidence" value="ECO:0007669"/>
    <property type="project" value="TreeGrafter"/>
</dbReference>
<feature type="domain" description="Response regulatory" evidence="10">
    <location>
        <begin position="5"/>
        <end position="118"/>
    </location>
</feature>
<dbReference type="GO" id="GO:0000987">
    <property type="term" value="F:cis-regulatory region sequence-specific DNA binding"/>
    <property type="evidence" value="ECO:0007669"/>
    <property type="project" value="UniProtKB-ARBA"/>
</dbReference>
<evidence type="ECO:0000259" key="10">
    <source>
        <dbReference type="PROSITE" id="PS50110"/>
    </source>
</evidence>
<dbReference type="SUPFAM" id="SSF52172">
    <property type="entry name" value="CheY-like"/>
    <property type="match status" value="1"/>
</dbReference>
<evidence type="ECO:0000256" key="1">
    <source>
        <dbReference type="ARBA" id="ARBA00004496"/>
    </source>
</evidence>
<evidence type="ECO:0000256" key="2">
    <source>
        <dbReference type="ARBA" id="ARBA00022490"/>
    </source>
</evidence>
<evidence type="ECO:0000256" key="8">
    <source>
        <dbReference type="PROSITE-ProRule" id="PRU00169"/>
    </source>
</evidence>
<keyword evidence="13" id="KW-1185">Reference proteome</keyword>
<keyword evidence="3 8" id="KW-0597">Phosphoprotein</keyword>
<gene>
    <name evidence="12" type="ORF">KK083_18210</name>
</gene>
<evidence type="ECO:0000256" key="4">
    <source>
        <dbReference type="ARBA" id="ARBA00023012"/>
    </source>
</evidence>
<evidence type="ECO:0000256" key="9">
    <source>
        <dbReference type="PROSITE-ProRule" id="PRU01091"/>
    </source>
</evidence>
<dbReference type="InterPro" id="IPR001867">
    <property type="entry name" value="OmpR/PhoB-type_DNA-bd"/>
</dbReference>
<dbReference type="Gene3D" id="3.40.50.2300">
    <property type="match status" value="1"/>
</dbReference>
<evidence type="ECO:0000259" key="11">
    <source>
        <dbReference type="PROSITE" id="PS51755"/>
    </source>
</evidence>
<feature type="modified residue" description="4-aspartylphosphate" evidence="8">
    <location>
        <position position="54"/>
    </location>
</feature>
<organism evidence="12 13">
    <name type="scientific">Chryseosolibacter histidini</name>
    <dbReference type="NCBI Taxonomy" id="2782349"/>
    <lineage>
        <taxon>Bacteria</taxon>
        <taxon>Pseudomonadati</taxon>
        <taxon>Bacteroidota</taxon>
        <taxon>Cytophagia</taxon>
        <taxon>Cytophagales</taxon>
        <taxon>Chryseotaleaceae</taxon>
        <taxon>Chryseosolibacter</taxon>
    </lineage>
</organism>
<dbReference type="AlphaFoldDB" id="A0AAP2DP96"/>
<evidence type="ECO:0000256" key="7">
    <source>
        <dbReference type="ARBA" id="ARBA00023163"/>
    </source>
</evidence>
<dbReference type="InterPro" id="IPR011006">
    <property type="entry name" value="CheY-like_superfamily"/>
</dbReference>
<dbReference type="Proteomes" id="UP001319200">
    <property type="component" value="Unassembled WGS sequence"/>
</dbReference>
<reference evidence="12 13" key="1">
    <citation type="submission" date="2021-05" db="EMBL/GenBank/DDBJ databases">
        <title>A Polyphasic approach of four new species of the genus Ohtaekwangia: Ohtaekwangia histidinii sp. nov., Ohtaekwangia cretensis sp. nov., Ohtaekwangia indiensis sp. nov., Ohtaekwangia reichenbachii sp. nov. from diverse environment.</title>
        <authorList>
            <person name="Octaviana S."/>
        </authorList>
    </citation>
    <scope>NUCLEOTIDE SEQUENCE [LARGE SCALE GENOMIC DNA]</scope>
    <source>
        <strain evidence="12 13">PWU4</strain>
    </source>
</reference>
<evidence type="ECO:0000256" key="5">
    <source>
        <dbReference type="ARBA" id="ARBA00023015"/>
    </source>
</evidence>
<dbReference type="GO" id="GO:0005829">
    <property type="term" value="C:cytosol"/>
    <property type="evidence" value="ECO:0007669"/>
    <property type="project" value="TreeGrafter"/>
</dbReference>
<dbReference type="EMBL" id="JAHESF010000018">
    <property type="protein sequence ID" value="MBT1698833.1"/>
    <property type="molecule type" value="Genomic_DNA"/>
</dbReference>
<sequence>MNSASILIIDDETQIRKLLTITLQSNGYKVLEATTGGEGLKSVAQHPPDLVLLDLGLPDENGHEVLRHLREWFSNPVIIVSVQSSEEDIVKALDNGANDYLVKPFRTGELLARIRSALRKSDREDNIPVAEFQGLSIDFVNRVVKKDNVIVKLTATEYSLLALLVQNEGKVLTHHYLLNKVWGPSHQDESQYLRVFIARLRKKIETDPNRPVHILTESGVGYRFIAHNPDDL</sequence>
<comment type="subcellular location">
    <subcellularLocation>
        <location evidence="1">Cytoplasm</location>
    </subcellularLocation>
</comment>
<dbReference type="FunFam" id="1.10.10.10:FF:000210">
    <property type="entry name" value="Winged-helix transcriptional response regulator KdpE"/>
    <property type="match status" value="1"/>
</dbReference>